<keyword evidence="10" id="KW-1185">Reference proteome</keyword>
<keyword evidence="5" id="KW-0698">rRNA processing</keyword>
<proteinExistence type="inferred from homology"/>
<comment type="similarity">
    <text evidence="2">Belongs to the NAF1 family.</text>
</comment>
<dbReference type="GeneID" id="103709931"/>
<evidence type="ECO:0000256" key="4">
    <source>
        <dbReference type="ARBA" id="ARBA00022517"/>
    </source>
</evidence>
<dbReference type="Proteomes" id="UP000228380">
    <property type="component" value="Chromosome 12"/>
</dbReference>
<reference evidence="11" key="2">
    <citation type="submission" date="2025-08" db="UniProtKB">
        <authorList>
            <consortium name="RefSeq"/>
        </authorList>
    </citation>
    <scope>IDENTIFICATION</scope>
    <source>
        <tissue evidence="11">Young leaves</tissue>
    </source>
</reference>
<sequence>MDSPLRPPPNSNPDLKLGRNPTSIAGFGIAAAAGDIDPSSESLAVERDGASLFEDEVYGSNPQGSGRKGDDLELAREGSDDGAVNVEGSRSKILALGSPVDRKMGKVSLTVPSYATDSKEAGEVGPLPESFAIDPDRSPLLGGEVYGSNLDSSYRKGAELELAGEGFGASAVNPDGSASKSLKLGSSIDRKMERVSLTDPSYATDPKEDGDRVPMAVDAAPLHPAVDGSAQTLKGDGNGEVSLSAESKIATDSDETESEEPESDVDSSSEESSSSSGSKEDEDGDSHGNEEDEKDREEAFIGSEGEEEDVKGAIKSKNELEELPPVPQIEVTLQPHHQLLPIGAISSILGTRVVVEGSVNHNPLNEGSILWVTDTRSPLGLVDEIFGPVKCPYYVVRYNSEKDVLVGINQGTSVSFVMEFANKILNEKDLYRKGYDASGENDEEVTGEVEFSDDEKEAEYKRSLSQEKRGIEDKRQGNRQNAPRKKKTKSKGAEPRKGLQPLLPRGLVAMNQPPPGVAGTQASLGTNNSDHGRRSCSLGSGNACVSAPPMAPAVPQAMSSGDSSTAMSHQFLQQQPNAMWAPPAMPPQWQPNAFWPYGMLPQQQPNAVIGGFQMNGLPSQQLGNHVHQQQHQNQVYSSNMNAMPSQQQQFFRSFGATANMLRLFRPSNVYAGPMAPWLVGPAPCLQGNISVQGNSVPSEEQSYQQISPAIVQGGMPPRLQFNLGSSSARGIRPDVRGDGHSYSRGGRRRKG</sequence>
<dbReference type="GO" id="GO:0001522">
    <property type="term" value="P:pseudouridine synthesis"/>
    <property type="evidence" value="ECO:0007669"/>
    <property type="project" value="InterPro"/>
</dbReference>
<feature type="compositionally biased region" description="Acidic residues" evidence="9">
    <location>
        <begin position="439"/>
        <end position="457"/>
    </location>
</feature>
<feature type="compositionally biased region" description="Acidic residues" evidence="9">
    <location>
        <begin position="252"/>
        <end position="269"/>
    </location>
</feature>
<dbReference type="AlphaFoldDB" id="A0A8B7C883"/>
<dbReference type="GO" id="GO:0005732">
    <property type="term" value="C:sno(s)RNA-containing ribonucleoprotein complex"/>
    <property type="evidence" value="ECO:0007669"/>
    <property type="project" value="InterPro"/>
</dbReference>
<reference evidence="10" key="1">
    <citation type="journal article" date="2019" name="Nat. Commun.">
        <title>Genome-wide association mapping of date palm fruit traits.</title>
        <authorList>
            <person name="Hazzouri K.M."/>
            <person name="Gros-Balthazard M."/>
            <person name="Flowers J.M."/>
            <person name="Copetti D."/>
            <person name="Lemansour A."/>
            <person name="Lebrun M."/>
            <person name="Masmoudi K."/>
            <person name="Ferrand S."/>
            <person name="Dhar M.I."/>
            <person name="Fresquez Z.A."/>
            <person name="Rosas U."/>
            <person name="Zhang J."/>
            <person name="Talag J."/>
            <person name="Lee S."/>
            <person name="Kudrna D."/>
            <person name="Powell R.F."/>
            <person name="Leitch I.J."/>
            <person name="Krueger R.R."/>
            <person name="Wing R.A."/>
            <person name="Amiri K.M.A."/>
            <person name="Purugganan M.D."/>
        </authorList>
    </citation>
    <scope>NUCLEOTIDE SEQUENCE [LARGE SCALE GENOMIC DNA]</scope>
    <source>
        <strain evidence="10">cv. Khalas</strain>
    </source>
</reference>
<dbReference type="SUPFAM" id="SSF50447">
    <property type="entry name" value="Translation proteins"/>
    <property type="match status" value="1"/>
</dbReference>
<dbReference type="InterPro" id="IPR038664">
    <property type="entry name" value="Gar1/Naf1_Cbf5-bd_sf"/>
</dbReference>
<dbReference type="Pfam" id="PF04410">
    <property type="entry name" value="Gar1"/>
    <property type="match status" value="1"/>
</dbReference>
<evidence type="ECO:0000313" key="10">
    <source>
        <dbReference type="Proteomes" id="UP000228380"/>
    </source>
</evidence>
<protein>
    <recommendedName>
        <fullName evidence="3">H/ACA ribonucleoprotein complex non-core subunit NAF1</fullName>
    </recommendedName>
</protein>
<dbReference type="GO" id="GO:0000493">
    <property type="term" value="P:box H/ACA snoRNP assembly"/>
    <property type="evidence" value="ECO:0007669"/>
    <property type="project" value="InterPro"/>
</dbReference>
<feature type="compositionally biased region" description="Basic and acidic residues" evidence="9">
    <location>
        <begin position="458"/>
        <end position="476"/>
    </location>
</feature>
<evidence type="ECO:0000256" key="3">
    <source>
        <dbReference type="ARBA" id="ARBA00021438"/>
    </source>
</evidence>
<name>A0A8B7C883_PHODC</name>
<evidence type="ECO:0000256" key="5">
    <source>
        <dbReference type="ARBA" id="ARBA00022552"/>
    </source>
</evidence>
<organism evidence="10 11">
    <name type="scientific">Phoenix dactylifera</name>
    <name type="common">Date palm</name>
    <dbReference type="NCBI Taxonomy" id="42345"/>
    <lineage>
        <taxon>Eukaryota</taxon>
        <taxon>Viridiplantae</taxon>
        <taxon>Streptophyta</taxon>
        <taxon>Embryophyta</taxon>
        <taxon>Tracheophyta</taxon>
        <taxon>Spermatophyta</taxon>
        <taxon>Magnoliopsida</taxon>
        <taxon>Liliopsida</taxon>
        <taxon>Arecaceae</taxon>
        <taxon>Coryphoideae</taxon>
        <taxon>Phoeniceae</taxon>
        <taxon>Phoenix</taxon>
    </lineage>
</organism>
<feature type="region of interest" description="Disordered" evidence="9">
    <location>
        <begin position="1"/>
        <end position="21"/>
    </location>
</feature>
<accession>A0A8B7C883</accession>
<dbReference type="PANTHER" id="PTHR31633">
    <property type="entry name" value="H/ACA RIBONUCLEOPROTEIN COMPLEX NON-CORE SUBUNIT NAF1"/>
    <property type="match status" value="1"/>
</dbReference>
<dbReference type="GO" id="GO:0003723">
    <property type="term" value="F:RNA binding"/>
    <property type="evidence" value="ECO:0007669"/>
    <property type="project" value="UniProtKB-KW"/>
</dbReference>
<dbReference type="RefSeq" id="XP_008793688.3">
    <property type="nucleotide sequence ID" value="XM_008795466.3"/>
</dbReference>
<dbReference type="OrthoDB" id="21550at2759"/>
<feature type="region of interest" description="Disordered" evidence="9">
    <location>
        <begin position="116"/>
        <end position="136"/>
    </location>
</feature>
<dbReference type="InterPro" id="IPR040309">
    <property type="entry name" value="Naf1"/>
</dbReference>
<dbReference type="Gene3D" id="2.40.10.230">
    <property type="entry name" value="Probable tRNA pseudouridine synthase domain"/>
    <property type="match status" value="1"/>
</dbReference>
<feature type="compositionally biased region" description="Pro residues" evidence="9">
    <location>
        <begin position="1"/>
        <end position="11"/>
    </location>
</feature>
<dbReference type="InterPro" id="IPR007504">
    <property type="entry name" value="H/ACA_rnp_Gar1/Naf1"/>
</dbReference>
<keyword evidence="8" id="KW-0539">Nucleus</keyword>
<evidence type="ECO:0000256" key="6">
    <source>
        <dbReference type="ARBA" id="ARBA00022553"/>
    </source>
</evidence>
<evidence type="ECO:0000256" key="2">
    <source>
        <dbReference type="ARBA" id="ARBA00009801"/>
    </source>
</evidence>
<evidence type="ECO:0000313" key="11">
    <source>
        <dbReference type="RefSeq" id="XP_008793688.3"/>
    </source>
</evidence>
<dbReference type="KEGG" id="pda:103709931"/>
<dbReference type="GO" id="GO:0005634">
    <property type="term" value="C:nucleus"/>
    <property type="evidence" value="ECO:0007669"/>
    <property type="project" value="UniProtKB-SubCell"/>
</dbReference>
<dbReference type="InterPro" id="IPR009000">
    <property type="entry name" value="Transl_B-barrel_sf"/>
</dbReference>
<feature type="compositionally biased region" description="Polar residues" evidence="9">
    <location>
        <begin position="520"/>
        <end position="529"/>
    </location>
</feature>
<comment type="subcellular location">
    <subcellularLocation>
        <location evidence="1">Nucleus</location>
    </subcellularLocation>
</comment>
<feature type="compositionally biased region" description="Basic and acidic residues" evidence="9">
    <location>
        <begin position="67"/>
        <end position="79"/>
    </location>
</feature>
<feature type="compositionally biased region" description="Basic and acidic residues" evidence="9">
    <location>
        <begin position="731"/>
        <end position="741"/>
    </location>
</feature>
<feature type="compositionally biased region" description="Acidic residues" evidence="9">
    <location>
        <begin position="280"/>
        <end position="295"/>
    </location>
</feature>
<feature type="region of interest" description="Disordered" evidence="9">
    <location>
        <begin position="53"/>
        <end position="89"/>
    </location>
</feature>
<keyword evidence="4" id="KW-0690">Ribosome biogenesis</keyword>
<dbReference type="GO" id="GO:0006364">
    <property type="term" value="P:rRNA processing"/>
    <property type="evidence" value="ECO:0007669"/>
    <property type="project" value="UniProtKB-KW"/>
</dbReference>
<evidence type="ECO:0000256" key="8">
    <source>
        <dbReference type="ARBA" id="ARBA00023242"/>
    </source>
</evidence>
<keyword evidence="6" id="KW-0597">Phosphoprotein</keyword>
<gene>
    <name evidence="11" type="primary">LOC103709931</name>
</gene>
<feature type="region of interest" description="Disordered" evidence="9">
    <location>
        <begin position="721"/>
        <end position="751"/>
    </location>
</feature>
<evidence type="ECO:0000256" key="1">
    <source>
        <dbReference type="ARBA" id="ARBA00004123"/>
    </source>
</evidence>
<feature type="compositionally biased region" description="Low complexity" evidence="9">
    <location>
        <begin position="167"/>
        <end position="187"/>
    </location>
</feature>
<dbReference type="FunFam" id="2.40.10.230:FF:000002">
    <property type="entry name" value="H/ACA ribonucleoprotein complex non-core subunit NAF1"/>
    <property type="match status" value="1"/>
</dbReference>
<keyword evidence="7" id="KW-0694">RNA-binding</keyword>
<feature type="region of interest" description="Disordered" evidence="9">
    <location>
        <begin position="435"/>
        <end position="534"/>
    </location>
</feature>
<feature type="region of interest" description="Disordered" evidence="9">
    <location>
        <begin position="167"/>
        <end position="311"/>
    </location>
</feature>
<evidence type="ECO:0000256" key="7">
    <source>
        <dbReference type="ARBA" id="ARBA00022884"/>
    </source>
</evidence>
<dbReference type="PANTHER" id="PTHR31633:SF1">
    <property type="entry name" value="H_ACA RIBONUCLEOPROTEIN COMPLEX NON-CORE SUBUNIT NAF1"/>
    <property type="match status" value="1"/>
</dbReference>
<evidence type="ECO:0000256" key="9">
    <source>
        <dbReference type="SAM" id="MobiDB-lite"/>
    </source>
</evidence>